<keyword evidence="3" id="KW-0238">DNA-binding</keyword>
<dbReference type="SUPFAM" id="SSF54171">
    <property type="entry name" value="DNA-binding domain"/>
    <property type="match status" value="1"/>
</dbReference>
<dbReference type="GO" id="GO:0005634">
    <property type="term" value="C:nucleus"/>
    <property type="evidence" value="ECO:0007669"/>
    <property type="project" value="UniProtKB-SubCell"/>
</dbReference>
<dbReference type="InterPro" id="IPR016177">
    <property type="entry name" value="DNA-bd_dom_sf"/>
</dbReference>
<dbReference type="Proteomes" id="UP000039865">
    <property type="component" value="Unassembled WGS sequence"/>
</dbReference>
<evidence type="ECO:0000256" key="6">
    <source>
        <dbReference type="SAM" id="MobiDB-lite"/>
    </source>
</evidence>
<evidence type="ECO:0000313" key="8">
    <source>
        <dbReference type="EMBL" id="CDW77894.1"/>
    </source>
</evidence>
<feature type="domain" description="AP2/ERF" evidence="7">
    <location>
        <begin position="261"/>
        <end position="320"/>
    </location>
</feature>
<dbReference type="EMBL" id="CCKQ01006578">
    <property type="protein sequence ID" value="CDW77894.1"/>
    <property type="molecule type" value="Genomic_DNA"/>
</dbReference>
<evidence type="ECO:0000256" key="3">
    <source>
        <dbReference type="ARBA" id="ARBA00023125"/>
    </source>
</evidence>
<keyword evidence="9" id="KW-1185">Reference proteome</keyword>
<dbReference type="Gene3D" id="3.30.730.10">
    <property type="entry name" value="AP2/ERF domain"/>
    <property type="match status" value="1"/>
</dbReference>
<comment type="subcellular location">
    <subcellularLocation>
        <location evidence="1">Nucleus</location>
    </subcellularLocation>
</comment>
<name>A0A078A6R9_STYLE</name>
<dbReference type="GO" id="GO:0003700">
    <property type="term" value="F:DNA-binding transcription factor activity"/>
    <property type="evidence" value="ECO:0007669"/>
    <property type="project" value="InterPro"/>
</dbReference>
<sequence length="472" mass="54608">MQNYPSISLTTETQKDSMQSNQNQSTLEEGISDSYQKSEERQSLKGKSSLFEQLIHQLFMDQETRVLMQDSKFLSLEKVPSILDNSQSIVQQDSFFEEILNFQKGHGQMVLSQQQFGKEKKLHLKKQLLDVNTSDGQSNTNDVQMPIDKIMSEVSDLKNEKQMDESCQNSSNNSSKIFQESTNKSYYEDLQTYQSKLENKQTENCIGKFQTNQDLDLDEQRCEAELQFRREQLLKSLEQIDDDVQLVVKSKQKSLYLQTRSQRGSKFRGVSKNGKKWQVMIVKGIAKKYLGAISSEQRAARLYDKYAMIIQGLQAKTNFSYTKRQIVLLLDEDDDIQNEQVMNIDKQSASTRQQQVYPNQNFEIQLTHHTNQPSQQMILRPTPTFVQSQPTQFLFPQLVTTLSHRIAAQTEQNYGGYLVQPQRVPIFQPQIASLRALQPQIITSSTGQQFLRPNIFTPTYCFQNQMNNNFQV</sequence>
<evidence type="ECO:0000256" key="5">
    <source>
        <dbReference type="ARBA" id="ARBA00023242"/>
    </source>
</evidence>
<evidence type="ECO:0000313" key="9">
    <source>
        <dbReference type="Proteomes" id="UP000039865"/>
    </source>
</evidence>
<dbReference type="InterPro" id="IPR036955">
    <property type="entry name" value="AP2/ERF_dom_sf"/>
</dbReference>
<dbReference type="InterPro" id="IPR001471">
    <property type="entry name" value="AP2/ERF_dom"/>
</dbReference>
<evidence type="ECO:0000256" key="4">
    <source>
        <dbReference type="ARBA" id="ARBA00023163"/>
    </source>
</evidence>
<reference evidence="8 9" key="1">
    <citation type="submission" date="2014-06" db="EMBL/GenBank/DDBJ databases">
        <authorList>
            <person name="Swart Estienne"/>
        </authorList>
    </citation>
    <scope>NUCLEOTIDE SEQUENCE [LARGE SCALE GENOMIC DNA]</scope>
    <source>
        <strain evidence="8 9">130c</strain>
    </source>
</reference>
<dbReference type="InParanoid" id="A0A078A6R9"/>
<dbReference type="OrthoDB" id="325452at2759"/>
<gene>
    <name evidence="8" type="primary">Contig19527.g20702</name>
    <name evidence="8" type="ORF">STYLEM_6861</name>
</gene>
<feature type="region of interest" description="Disordered" evidence="6">
    <location>
        <begin position="1"/>
        <end position="44"/>
    </location>
</feature>
<proteinExistence type="predicted"/>
<dbReference type="PROSITE" id="PS51032">
    <property type="entry name" value="AP2_ERF"/>
    <property type="match status" value="1"/>
</dbReference>
<feature type="compositionally biased region" description="Polar residues" evidence="6">
    <location>
        <begin position="1"/>
        <end position="27"/>
    </location>
</feature>
<keyword evidence="5" id="KW-0539">Nucleus</keyword>
<accession>A0A078A6R9</accession>
<protein>
    <submittedName>
        <fullName evidence="8">Ap2-like ethylene-responsive transcription factor</fullName>
    </submittedName>
</protein>
<keyword evidence="2" id="KW-0805">Transcription regulation</keyword>
<dbReference type="GO" id="GO:0003677">
    <property type="term" value="F:DNA binding"/>
    <property type="evidence" value="ECO:0007669"/>
    <property type="project" value="UniProtKB-KW"/>
</dbReference>
<evidence type="ECO:0000259" key="7">
    <source>
        <dbReference type="PROSITE" id="PS51032"/>
    </source>
</evidence>
<evidence type="ECO:0000256" key="2">
    <source>
        <dbReference type="ARBA" id="ARBA00023015"/>
    </source>
</evidence>
<dbReference type="AlphaFoldDB" id="A0A078A6R9"/>
<keyword evidence="4" id="KW-0804">Transcription</keyword>
<evidence type="ECO:0000256" key="1">
    <source>
        <dbReference type="ARBA" id="ARBA00004123"/>
    </source>
</evidence>
<organism evidence="8 9">
    <name type="scientific">Stylonychia lemnae</name>
    <name type="common">Ciliate</name>
    <dbReference type="NCBI Taxonomy" id="5949"/>
    <lineage>
        <taxon>Eukaryota</taxon>
        <taxon>Sar</taxon>
        <taxon>Alveolata</taxon>
        <taxon>Ciliophora</taxon>
        <taxon>Intramacronucleata</taxon>
        <taxon>Spirotrichea</taxon>
        <taxon>Stichotrichia</taxon>
        <taxon>Sporadotrichida</taxon>
        <taxon>Oxytrichidae</taxon>
        <taxon>Stylonychinae</taxon>
        <taxon>Stylonychia</taxon>
    </lineage>
</organism>